<dbReference type="AlphaFoldDB" id="A0A0G3GJK1"/>
<gene>
    <name evidence="1" type="ORF">VM99_17020</name>
</gene>
<reference evidence="2" key="2">
    <citation type="submission" date="2015-03" db="EMBL/GenBank/DDBJ databases">
        <authorList>
            <person name="Deng P."/>
            <person name="Lu S."/>
        </authorList>
    </citation>
    <scope>NUCLEOTIDE SEQUENCE [LARGE SCALE GENOMIC DNA]</scope>
    <source>
        <strain evidence="2">UFB2</strain>
    </source>
</reference>
<dbReference type="EMBL" id="CP011020">
    <property type="protein sequence ID" value="AKJ99687.1"/>
    <property type="molecule type" value="Genomic_DNA"/>
</dbReference>
<proteinExistence type="predicted"/>
<reference evidence="1 2" key="1">
    <citation type="journal article" date="2015" name="Stand. Genomic Sci.">
        <title>Complete genome of Pseudomonas chlororaphis strain UFB2, a soil bacterium with antibacterial activity against bacterial canker pathogen of tomato.</title>
        <authorList>
            <person name="Deng P."/>
            <person name="Wang X."/>
            <person name="Baird S.M."/>
            <person name="Lu S.E."/>
        </authorList>
    </citation>
    <scope>NUCLEOTIDE SEQUENCE [LARGE SCALE GENOMIC DNA]</scope>
    <source>
        <strain evidence="1 2">UFB2</strain>
    </source>
</reference>
<dbReference type="PATRIC" id="fig|587753.11.peg.3479"/>
<evidence type="ECO:0000313" key="2">
    <source>
        <dbReference type="Proteomes" id="UP000035212"/>
    </source>
</evidence>
<accession>A0A0G3GJK1</accession>
<evidence type="ECO:0000313" key="1">
    <source>
        <dbReference type="EMBL" id="AKJ99687.1"/>
    </source>
</evidence>
<name>A0A0G3GJK1_9PSED</name>
<protein>
    <submittedName>
        <fullName evidence="1">Uncharacterized protein</fullName>
    </submittedName>
</protein>
<organism evidence="1 2">
    <name type="scientific">Pseudomonas chlororaphis</name>
    <dbReference type="NCBI Taxonomy" id="587753"/>
    <lineage>
        <taxon>Bacteria</taxon>
        <taxon>Pseudomonadati</taxon>
        <taxon>Pseudomonadota</taxon>
        <taxon>Gammaproteobacteria</taxon>
        <taxon>Pseudomonadales</taxon>
        <taxon>Pseudomonadaceae</taxon>
        <taxon>Pseudomonas</taxon>
    </lineage>
</organism>
<dbReference type="Proteomes" id="UP000035212">
    <property type="component" value="Chromosome"/>
</dbReference>
<sequence length="190" mass="21628">MPLVNDMQRLVERTIDHLGGLERFHKVINTELTDMTRRWELDVTNIGRILRSHLYVEYYLTEHIAKANPRLGDLSQARLTFAQKLSLLDTSHDRLRGLVSGLRQINAVRNRLAHRLEAMLTAEDVQIFLTHPLFSAMRIEGAKPSTPSVEPIDVLEKFAQFAAHLLANEFSEFAMAVGKAVDEDIAQRNS</sequence>